<feature type="domain" description="SSD" evidence="8">
    <location>
        <begin position="242"/>
        <end position="370"/>
    </location>
</feature>
<feature type="transmembrane region" description="Helical" evidence="7">
    <location>
        <begin position="345"/>
        <end position="370"/>
    </location>
</feature>
<name>A0ABU9UBI5_9SPIR</name>
<feature type="compositionally biased region" description="Low complexity" evidence="6">
    <location>
        <begin position="583"/>
        <end position="594"/>
    </location>
</feature>
<feature type="transmembrane region" description="Helical" evidence="7">
    <location>
        <begin position="239"/>
        <end position="259"/>
    </location>
</feature>
<dbReference type="EMBL" id="JBCHKQ010000002">
    <property type="protein sequence ID" value="MEM5948027.1"/>
    <property type="molecule type" value="Genomic_DNA"/>
</dbReference>
<evidence type="ECO:0000256" key="3">
    <source>
        <dbReference type="ARBA" id="ARBA00022692"/>
    </source>
</evidence>
<proteinExistence type="predicted"/>
<dbReference type="InterPro" id="IPR000731">
    <property type="entry name" value="SSD"/>
</dbReference>
<reference evidence="9 10" key="1">
    <citation type="submission" date="2024-03" db="EMBL/GenBank/DDBJ databases">
        <title>Ignisphaera cupida sp. nov., a hyperthermophilic hydrolytic archaeon from a hot spring of Kamchatka, and proposal of Ignisphaeraceae fam. nov.</title>
        <authorList>
            <person name="Podosokorskaya O.A."/>
            <person name="Elcheninov A.G."/>
            <person name="Maltseva A.I."/>
            <person name="Zayulina K.S."/>
            <person name="Novikov A."/>
            <person name="Merkel A.Y."/>
        </authorList>
    </citation>
    <scope>NUCLEOTIDE SEQUENCE [LARGE SCALE GENOMIC DNA]</scope>
    <source>
        <strain evidence="9 10">38H-sp</strain>
    </source>
</reference>
<dbReference type="PANTHER" id="PTHR33406">
    <property type="entry name" value="MEMBRANE PROTEIN MJ1562-RELATED"/>
    <property type="match status" value="1"/>
</dbReference>
<feature type="compositionally biased region" description="Polar residues" evidence="6">
    <location>
        <begin position="596"/>
        <end position="605"/>
    </location>
</feature>
<dbReference type="RefSeq" id="WP_420069473.1">
    <property type="nucleotide sequence ID" value="NZ_JBCHKQ010000002.1"/>
</dbReference>
<dbReference type="Pfam" id="PF03176">
    <property type="entry name" value="MMPL"/>
    <property type="match status" value="2"/>
</dbReference>
<dbReference type="Gene3D" id="1.20.1640.10">
    <property type="entry name" value="Multidrug efflux transporter AcrB transmembrane domain"/>
    <property type="match status" value="2"/>
</dbReference>
<feature type="region of interest" description="Disordered" evidence="6">
    <location>
        <begin position="583"/>
        <end position="605"/>
    </location>
</feature>
<keyword evidence="3 7" id="KW-0812">Transmembrane</keyword>
<dbReference type="PROSITE" id="PS50156">
    <property type="entry name" value="SSD"/>
    <property type="match status" value="2"/>
</dbReference>
<comment type="subcellular location">
    <subcellularLocation>
        <location evidence="1">Cell membrane</location>
        <topology evidence="1">Multi-pass membrane protein</topology>
    </subcellularLocation>
</comment>
<evidence type="ECO:0000313" key="10">
    <source>
        <dbReference type="Proteomes" id="UP001466331"/>
    </source>
</evidence>
<gene>
    <name evidence="9" type="ORF">WKV44_05685</name>
</gene>
<feature type="transmembrane region" description="Helical" evidence="7">
    <location>
        <begin position="883"/>
        <end position="909"/>
    </location>
</feature>
<feature type="transmembrane region" description="Helical" evidence="7">
    <location>
        <begin position="406"/>
        <end position="424"/>
    </location>
</feature>
<feature type="transmembrane region" description="Helical" evidence="7">
    <location>
        <begin position="265"/>
        <end position="286"/>
    </location>
</feature>
<feature type="transmembrane region" description="Helical" evidence="7">
    <location>
        <begin position="12"/>
        <end position="31"/>
    </location>
</feature>
<evidence type="ECO:0000259" key="8">
    <source>
        <dbReference type="PROSITE" id="PS50156"/>
    </source>
</evidence>
<keyword evidence="10" id="KW-1185">Reference proteome</keyword>
<feature type="transmembrane region" description="Helical" evidence="7">
    <location>
        <begin position="761"/>
        <end position="779"/>
    </location>
</feature>
<evidence type="ECO:0000256" key="7">
    <source>
        <dbReference type="SAM" id="Phobius"/>
    </source>
</evidence>
<sequence>MKRIAFIYRHPWVVIAVICAITVFFGVWIPGIELDNDTFHFIPDNHPERMAFKNTEDLFGEAIGMVVGIEVETGSIFDRDVLGFVDKLTKKIEELDQVGDVMSVTNADYIAATAEGMEVVPIVDSVNSDEDIKLLKSRLLSWDMYEGVLYSSDFKATQIIVPIKSTSTEDEREAIYRSIKQAIADYAVPGVKTYVAGTPAMTVLISHNMNTDIKLLIPLVILVLTASLFLSFRRLGGVILPLVTVVISTIWTVGLMALLGIKLSLIGTVIPVLMVAVGSAYGIHIISHYYDLVRDKGTSVSEDVHVELIVETVRDVGKPVLLAAITTMVGFGSLASSQVRPIQEFGIFSAFGVLAALIVAVTFIPSILLVRHRALKSAEQKNGKEDGVDRFMLFLYRLFSSKRASIILLAIIAIGLGIYGTTLLDKDNVLVDYFKPNTEIRKADKFFREKFTGTKSFEIIVDGKASGALTDPDVLVAMDGLSSYLKDKYPEVKKVISFSDFLKRINQVLNTPPEQLTEEKTTPIEKESSLSVSQQEGSNSGFSSLSFFSDDSKNNNANTSSSEQDKTASSDTTYDNSLFFFDSSDTTDSPSDTSRQGESVYSSHSNIEASYTTAKPGISDIEFARLLNTAYAMADSQDISARELVKLINRELNYMGAAYYEIPHEPKKYSLSSKEELSNLISQYLLLFSGNLSSWTDDAIEPSMAKISVQISDTGSIKPYMIAKDAEEYAKRHFPQGYSIRTSGVAKVEYALTDLIVKSQVISIVASLALVFLIIVINFRSVVAGIYGLIPLGITVLLNFGIMGILGIKLDISTSMVASLAIGIGIDYTIHFLNYYHRERLRTGDSKKASSNSIKGVGKAIVFNAVSVAAGFLVLLLSRFTPLNYLGLLIAITMLTSSTASISLLPALFSIKEPAFLRKPINSYGGEK</sequence>
<keyword evidence="5 7" id="KW-0472">Membrane</keyword>
<evidence type="ECO:0000256" key="5">
    <source>
        <dbReference type="ARBA" id="ARBA00023136"/>
    </source>
</evidence>
<dbReference type="InterPro" id="IPR004869">
    <property type="entry name" value="MMPL_dom"/>
</dbReference>
<evidence type="ECO:0000256" key="6">
    <source>
        <dbReference type="SAM" id="MobiDB-lite"/>
    </source>
</evidence>
<evidence type="ECO:0000313" key="9">
    <source>
        <dbReference type="EMBL" id="MEM5948027.1"/>
    </source>
</evidence>
<feature type="region of interest" description="Disordered" evidence="6">
    <location>
        <begin position="513"/>
        <end position="538"/>
    </location>
</feature>
<organism evidence="9 10">
    <name type="scientific">Rarispira pelagica</name>
    <dbReference type="NCBI Taxonomy" id="3141764"/>
    <lineage>
        <taxon>Bacteria</taxon>
        <taxon>Pseudomonadati</taxon>
        <taxon>Spirochaetota</taxon>
        <taxon>Spirochaetia</taxon>
        <taxon>Winmispirales</taxon>
        <taxon>Winmispiraceae</taxon>
        <taxon>Rarispira</taxon>
    </lineage>
</organism>
<feature type="domain" description="SSD" evidence="8">
    <location>
        <begin position="785"/>
        <end position="911"/>
    </location>
</feature>
<dbReference type="PANTHER" id="PTHR33406:SF13">
    <property type="entry name" value="MEMBRANE PROTEIN YDFJ"/>
    <property type="match status" value="1"/>
</dbReference>
<keyword evidence="4 7" id="KW-1133">Transmembrane helix</keyword>
<evidence type="ECO:0000256" key="1">
    <source>
        <dbReference type="ARBA" id="ARBA00004651"/>
    </source>
</evidence>
<dbReference type="InterPro" id="IPR050545">
    <property type="entry name" value="Mycobact_MmpL"/>
</dbReference>
<keyword evidence="2" id="KW-1003">Cell membrane</keyword>
<dbReference type="SUPFAM" id="SSF82866">
    <property type="entry name" value="Multidrug efflux transporter AcrB transmembrane domain"/>
    <property type="match status" value="2"/>
</dbReference>
<protein>
    <submittedName>
        <fullName evidence="9">MMPL family transporter</fullName>
    </submittedName>
</protein>
<evidence type="ECO:0000256" key="4">
    <source>
        <dbReference type="ARBA" id="ARBA00022989"/>
    </source>
</evidence>
<evidence type="ECO:0000256" key="2">
    <source>
        <dbReference type="ARBA" id="ARBA00022475"/>
    </source>
</evidence>
<feature type="transmembrane region" description="Helical" evidence="7">
    <location>
        <begin position="215"/>
        <end position="232"/>
    </location>
</feature>
<feature type="transmembrane region" description="Helical" evidence="7">
    <location>
        <begin position="320"/>
        <end position="339"/>
    </location>
</feature>
<feature type="transmembrane region" description="Helical" evidence="7">
    <location>
        <begin position="814"/>
        <end position="836"/>
    </location>
</feature>
<accession>A0ABU9UBI5</accession>
<dbReference type="Proteomes" id="UP001466331">
    <property type="component" value="Unassembled WGS sequence"/>
</dbReference>
<feature type="transmembrane region" description="Helical" evidence="7">
    <location>
        <begin position="786"/>
        <end position="808"/>
    </location>
</feature>
<feature type="compositionally biased region" description="Basic and acidic residues" evidence="6">
    <location>
        <begin position="517"/>
        <end position="528"/>
    </location>
</feature>
<comment type="caution">
    <text evidence="9">The sequence shown here is derived from an EMBL/GenBank/DDBJ whole genome shotgun (WGS) entry which is preliminary data.</text>
</comment>
<feature type="transmembrane region" description="Helical" evidence="7">
    <location>
        <begin position="857"/>
        <end position="877"/>
    </location>
</feature>